<keyword evidence="3" id="KW-1185">Reference proteome</keyword>
<gene>
    <name evidence="2" type="ORF">STRTUCAR8_01068</name>
</gene>
<protein>
    <submittedName>
        <fullName evidence="2">Uncharacterized protein</fullName>
    </submittedName>
</protein>
<sequence length="38" mass="4263">MDRRDRPGDLAGRIPRSLHRSGRKARPLVSLVDRGHSA</sequence>
<evidence type="ECO:0000313" key="2">
    <source>
        <dbReference type="EMBL" id="ELP66523.1"/>
    </source>
</evidence>
<comment type="caution">
    <text evidence="2">The sequence shown here is derived from an EMBL/GenBank/DDBJ whole genome shotgun (WGS) entry which is preliminary data.</text>
</comment>
<evidence type="ECO:0000256" key="1">
    <source>
        <dbReference type="SAM" id="MobiDB-lite"/>
    </source>
</evidence>
<feature type="non-terminal residue" evidence="2">
    <location>
        <position position="38"/>
    </location>
</feature>
<feature type="compositionally biased region" description="Basic residues" evidence="1">
    <location>
        <begin position="16"/>
        <end position="26"/>
    </location>
</feature>
<organism evidence="2 3">
    <name type="scientific">Streptomyces turgidiscabies (strain Car8)</name>
    <dbReference type="NCBI Taxonomy" id="698760"/>
    <lineage>
        <taxon>Bacteria</taxon>
        <taxon>Bacillati</taxon>
        <taxon>Actinomycetota</taxon>
        <taxon>Actinomycetes</taxon>
        <taxon>Kitasatosporales</taxon>
        <taxon>Streptomycetaceae</taxon>
        <taxon>Streptomyces</taxon>
    </lineage>
</organism>
<dbReference type="EMBL" id="AEJB01000343">
    <property type="protein sequence ID" value="ELP66523.1"/>
    <property type="molecule type" value="Genomic_DNA"/>
</dbReference>
<proteinExistence type="predicted"/>
<accession>L7F4J6</accession>
<evidence type="ECO:0000313" key="3">
    <source>
        <dbReference type="Proteomes" id="UP000010931"/>
    </source>
</evidence>
<dbReference type="Proteomes" id="UP000010931">
    <property type="component" value="Unassembled WGS sequence"/>
</dbReference>
<name>L7F4J6_STRT8</name>
<dbReference type="AlphaFoldDB" id="L7F4J6"/>
<feature type="region of interest" description="Disordered" evidence="1">
    <location>
        <begin position="1"/>
        <end position="38"/>
    </location>
</feature>
<reference evidence="2 3" key="1">
    <citation type="journal article" date="2011" name="Plasmid">
        <title>Streptomyces turgidiscabies Car8 contains a modular pathogenicity island that shares virulence genes with other actinobacterial plant pathogens.</title>
        <authorList>
            <person name="Huguet-Tapia J.C."/>
            <person name="Badger J.H."/>
            <person name="Loria R."/>
            <person name="Pettis G.S."/>
        </authorList>
    </citation>
    <scope>NUCLEOTIDE SEQUENCE [LARGE SCALE GENOMIC DNA]</scope>
    <source>
        <strain evidence="2 3">Car8</strain>
    </source>
</reference>